<dbReference type="NCBIfam" id="TIGR00644">
    <property type="entry name" value="recJ"/>
    <property type="match status" value="1"/>
</dbReference>
<evidence type="ECO:0000256" key="5">
    <source>
        <dbReference type="ARBA" id="ARBA00022839"/>
    </source>
</evidence>
<dbReference type="InterPro" id="IPR041122">
    <property type="entry name" value="RecJ_OB"/>
</dbReference>
<dbReference type="EMBL" id="CDGJ01000110">
    <property type="protein sequence ID" value="CEJ09076.1"/>
    <property type="molecule type" value="Genomic_DNA"/>
</dbReference>
<dbReference type="Pfam" id="PF02272">
    <property type="entry name" value="DHHA1"/>
    <property type="match status" value="1"/>
</dbReference>
<protein>
    <recommendedName>
        <fullName evidence="2">Single-stranded-DNA-specific exonuclease RecJ</fullName>
    </recommendedName>
</protein>
<evidence type="ECO:0000259" key="9">
    <source>
        <dbReference type="Pfam" id="PF17768"/>
    </source>
</evidence>
<evidence type="ECO:0000256" key="3">
    <source>
        <dbReference type="ARBA" id="ARBA00022722"/>
    </source>
</evidence>
<dbReference type="Proteomes" id="UP000836597">
    <property type="component" value="Chromosome"/>
</dbReference>
<proteinExistence type="inferred from homology"/>
<sequence length="889" mass="96820">MRRTWSLPDAPGGTAQLVETLMISPAVAQILVQRGTVRVEDAVDFLRPTLFNLSSPFRFGAMSPAVERLRSARQAGEKVLVYGDYDVDGVTSVALLYRVLKSLGFKGVVYIPHRLEEGYGLHREAIDRAAAAGVSVIVTVDCGITAVEEVEYAGKLGLDVIITDHHEPAETLPAAKAVLNPKLEEEGPFSDLAGVGVAFKLAQALLRTLRQDPPGQKLPTERELLDLVALGTIADVVPLVGENRIIVQQGLSQMRESAHVGLTALLKECGLADKPLKAGQIAFMVAPRINAAGRMDSAKAGLELLITANGERAAELARFLNRENQVRQETEKRILAEAVAQLEQGPLPRVIVLAASGWHPGVVGIVASRLVDRYYRPVFLAAVEGEEAKGSARGIPGYHVLEELKTQASLLRHFGGHRQAAGFSLAAENIGLLRAGLNRRAEFLPPQIFRETLMIDGKVSLEDLSEDLFEGLEQLAPFGCGNPGPLLGAAEVPVTALAAVGKEGAHLKLRLGREGSWEGIAYRQGGRAAELQQAERIDLAFSLDTNTFRGQSKLQLVIRDFESRALWQRRSTAGKEKSGAEEEKMTAGEEKSAASWPAAAAQTIEAEATQAAAETAEAGVAQAEAAEATAVEAEIAAAAEATEAAAAEVAQRGPREPGGPAVTRSRVEWLDWRGLNRAAWLSKAEGRRVAVWSHSRLRTLEDFSGNAKGSVVPAARGKSWGPFWSGEIQGWESPDTLGVVAGLPETEEELGRALTVLASHGVRQIALAEFHDLTALKQKLGYWERRELAEIYRELQRLGRAHNPFLWGVEGSLSALRIFEELGFLRCLGGTEPWLIEFLSPVGKIDLRRSLRYYCAEKRWEKALILQRRWTETPLRALREEWMDMDKER</sequence>
<dbReference type="AlphaFoldDB" id="A0A8S0Y369"/>
<dbReference type="GO" id="GO:0008409">
    <property type="term" value="F:5'-3' exonuclease activity"/>
    <property type="evidence" value="ECO:0007669"/>
    <property type="project" value="InterPro"/>
</dbReference>
<dbReference type="RefSeq" id="WP_240985197.1">
    <property type="nucleotide sequence ID" value="NZ_CDGJ01000110.1"/>
</dbReference>
<keyword evidence="4" id="KW-0378">Hydrolase</keyword>
<dbReference type="InterPro" id="IPR003156">
    <property type="entry name" value="DHHA1_dom"/>
</dbReference>
<keyword evidence="5 11" id="KW-0269">Exonuclease</keyword>
<evidence type="ECO:0000313" key="10">
    <source>
        <dbReference type="EMBL" id="CAA7601705.1"/>
    </source>
</evidence>
<feature type="domain" description="RecJ OB" evidence="9">
    <location>
        <begin position="455"/>
        <end position="560"/>
    </location>
</feature>
<dbReference type="Pfam" id="PF17768">
    <property type="entry name" value="RecJ_OB"/>
    <property type="match status" value="1"/>
</dbReference>
<keyword evidence="10" id="KW-0436">Ligase</keyword>
<evidence type="ECO:0000313" key="12">
    <source>
        <dbReference type="Proteomes" id="UP001071230"/>
    </source>
</evidence>
<feature type="region of interest" description="Disordered" evidence="6">
    <location>
        <begin position="570"/>
        <end position="600"/>
    </location>
</feature>
<dbReference type="GO" id="GO:0006310">
    <property type="term" value="P:DNA recombination"/>
    <property type="evidence" value="ECO:0007669"/>
    <property type="project" value="InterPro"/>
</dbReference>
<keyword evidence="12" id="KW-1185">Reference proteome</keyword>
<evidence type="ECO:0000259" key="7">
    <source>
        <dbReference type="Pfam" id="PF01368"/>
    </source>
</evidence>
<dbReference type="PANTHER" id="PTHR30255">
    <property type="entry name" value="SINGLE-STRANDED-DNA-SPECIFIC EXONUCLEASE RECJ"/>
    <property type="match status" value="1"/>
</dbReference>
<keyword evidence="3" id="KW-0540">Nuclease</keyword>
<dbReference type="KEGG" id="aacx:DEACI_2372"/>
<dbReference type="InterPro" id="IPR001667">
    <property type="entry name" value="DDH_dom"/>
</dbReference>
<comment type="similarity">
    <text evidence="1">Belongs to the RecJ family.</text>
</comment>
<dbReference type="SUPFAM" id="SSF64182">
    <property type="entry name" value="DHH phosphoesterases"/>
    <property type="match status" value="1"/>
</dbReference>
<gene>
    <name evidence="10" type="ORF">DEACI_2372</name>
    <name evidence="11" type="ORF">DEACI_3559</name>
</gene>
<dbReference type="Proteomes" id="UP001071230">
    <property type="component" value="Unassembled WGS sequence"/>
</dbReference>
<dbReference type="GO" id="GO:0016874">
    <property type="term" value="F:ligase activity"/>
    <property type="evidence" value="ECO:0007669"/>
    <property type="project" value="UniProtKB-KW"/>
</dbReference>
<feature type="domain" description="DHHA1" evidence="8">
    <location>
        <begin position="349"/>
        <end position="438"/>
    </location>
</feature>
<evidence type="ECO:0000313" key="11">
    <source>
        <dbReference type="EMBL" id="CEJ09076.1"/>
    </source>
</evidence>
<dbReference type="PANTHER" id="PTHR30255:SF2">
    <property type="entry name" value="SINGLE-STRANDED-DNA-SPECIFIC EXONUCLEASE RECJ"/>
    <property type="match status" value="1"/>
</dbReference>
<evidence type="ECO:0000256" key="4">
    <source>
        <dbReference type="ARBA" id="ARBA00022801"/>
    </source>
</evidence>
<feature type="compositionally biased region" description="Basic and acidic residues" evidence="6">
    <location>
        <begin position="573"/>
        <end position="592"/>
    </location>
</feature>
<evidence type="ECO:0000256" key="6">
    <source>
        <dbReference type="SAM" id="MobiDB-lite"/>
    </source>
</evidence>
<dbReference type="InterPro" id="IPR038763">
    <property type="entry name" value="DHH_sf"/>
</dbReference>
<dbReference type="GO" id="GO:0006281">
    <property type="term" value="P:DNA repair"/>
    <property type="evidence" value="ECO:0007669"/>
    <property type="project" value="InterPro"/>
</dbReference>
<dbReference type="Gene3D" id="3.90.1640.30">
    <property type="match status" value="1"/>
</dbReference>
<dbReference type="InterPro" id="IPR004610">
    <property type="entry name" value="RecJ"/>
</dbReference>
<evidence type="ECO:0000259" key="8">
    <source>
        <dbReference type="Pfam" id="PF02272"/>
    </source>
</evidence>
<reference evidence="10" key="2">
    <citation type="submission" date="2020-01" db="EMBL/GenBank/DDBJ databases">
        <authorList>
            <person name="Hornung B."/>
        </authorList>
    </citation>
    <scope>NUCLEOTIDE SEQUENCE</scope>
    <source>
        <strain evidence="10">PacBioINE</strain>
    </source>
</reference>
<accession>A0A8S0Y369</accession>
<name>A0A8S0Y369_9FIRM</name>
<dbReference type="EMBL" id="LR746496">
    <property type="protein sequence ID" value="CAA7601705.1"/>
    <property type="molecule type" value="Genomic_DNA"/>
</dbReference>
<organism evidence="10">
    <name type="scientific">Acididesulfobacillus acetoxydans</name>
    <dbReference type="NCBI Taxonomy" id="1561005"/>
    <lineage>
        <taxon>Bacteria</taxon>
        <taxon>Bacillati</taxon>
        <taxon>Bacillota</taxon>
        <taxon>Clostridia</taxon>
        <taxon>Eubacteriales</taxon>
        <taxon>Peptococcaceae</taxon>
        <taxon>Acididesulfobacillus</taxon>
    </lineage>
</organism>
<feature type="domain" description="DDH" evidence="7">
    <location>
        <begin position="78"/>
        <end position="232"/>
    </location>
</feature>
<dbReference type="Pfam" id="PF01368">
    <property type="entry name" value="DHH"/>
    <property type="match status" value="1"/>
</dbReference>
<evidence type="ECO:0000256" key="2">
    <source>
        <dbReference type="ARBA" id="ARBA00019841"/>
    </source>
</evidence>
<reference evidence="11" key="1">
    <citation type="submission" date="2014-11" db="EMBL/GenBank/DDBJ databases">
        <authorList>
            <person name="Hornung B.V."/>
        </authorList>
    </citation>
    <scope>NUCLEOTIDE SEQUENCE</scope>
    <source>
        <strain evidence="11">INE</strain>
    </source>
</reference>
<dbReference type="Gene3D" id="3.10.310.30">
    <property type="match status" value="1"/>
</dbReference>
<evidence type="ECO:0000256" key="1">
    <source>
        <dbReference type="ARBA" id="ARBA00005915"/>
    </source>
</evidence>
<dbReference type="InterPro" id="IPR051673">
    <property type="entry name" value="SSDNA_exonuclease_RecJ"/>
</dbReference>
<dbReference type="GO" id="GO:0003676">
    <property type="term" value="F:nucleic acid binding"/>
    <property type="evidence" value="ECO:0007669"/>
    <property type="project" value="InterPro"/>
</dbReference>